<keyword evidence="2" id="KW-1185">Reference proteome</keyword>
<dbReference type="Proteomes" id="UP001595937">
    <property type="component" value="Unassembled WGS sequence"/>
</dbReference>
<dbReference type="PANTHER" id="PTHR10151:SF120">
    <property type="entry name" value="BIS(5'-ADENOSYL)-TRIPHOSPHATASE"/>
    <property type="match status" value="1"/>
</dbReference>
<name>A0ABW0FIW1_9MICO</name>
<proteinExistence type="predicted"/>
<dbReference type="Gene3D" id="3.40.720.10">
    <property type="entry name" value="Alkaline Phosphatase, subunit A"/>
    <property type="match status" value="1"/>
</dbReference>
<accession>A0ABW0FIW1</accession>
<dbReference type="InterPro" id="IPR017850">
    <property type="entry name" value="Alkaline_phosphatase_core_sf"/>
</dbReference>
<dbReference type="EMBL" id="JBHSLN010000077">
    <property type="protein sequence ID" value="MFC5298633.1"/>
    <property type="molecule type" value="Genomic_DNA"/>
</dbReference>
<dbReference type="Pfam" id="PF01663">
    <property type="entry name" value="Phosphodiest"/>
    <property type="match status" value="2"/>
</dbReference>
<dbReference type="InterPro" id="IPR002591">
    <property type="entry name" value="Phosphodiest/P_Trfase"/>
</dbReference>
<dbReference type="GeneID" id="303299325"/>
<sequence>MHHRGVETNAAGSRPDHGRLRPKVLIVGWDGVRDDRARRLAPPTLSGLAARGRWWSTTLPDIDVAPTVTAVGWSTILTGVWPDAHGVMGNEEELNRLHRYPELLTTAFCARPELHAYGAASSLIFGTDFGPGPLFGPGVGTVDWVDRREYPGKFTETDPIIQEAAERHLRDEDPDIAFVYLGETDQIAHEHGVGAEYDAAIGRQDERLGRLIAALRARPSWASEQWLIMVTTDHGHLDEGGHGKGSWEERQSFVVGAILGDSAPPVGGVPPAGSAPVTDSSAGWAETAENIDIAPTALAHLGLPRTARHAGKDLHAP</sequence>
<gene>
    <name evidence="1" type="ORF">ACFPK8_14055</name>
</gene>
<protein>
    <submittedName>
        <fullName evidence="1">Alkaline phosphatase family protein</fullName>
    </submittedName>
</protein>
<dbReference type="RefSeq" id="WP_343926575.1">
    <property type="nucleotide sequence ID" value="NZ_BAAAIR010000104.1"/>
</dbReference>
<dbReference type="PANTHER" id="PTHR10151">
    <property type="entry name" value="ECTONUCLEOTIDE PYROPHOSPHATASE/PHOSPHODIESTERASE"/>
    <property type="match status" value="1"/>
</dbReference>
<evidence type="ECO:0000313" key="1">
    <source>
        <dbReference type="EMBL" id="MFC5298633.1"/>
    </source>
</evidence>
<organism evidence="1 2">
    <name type="scientific">Brachybacterium tyrofermentans</name>
    <dbReference type="NCBI Taxonomy" id="47848"/>
    <lineage>
        <taxon>Bacteria</taxon>
        <taxon>Bacillati</taxon>
        <taxon>Actinomycetota</taxon>
        <taxon>Actinomycetes</taxon>
        <taxon>Micrococcales</taxon>
        <taxon>Dermabacteraceae</taxon>
        <taxon>Brachybacterium</taxon>
    </lineage>
</organism>
<dbReference type="SUPFAM" id="SSF53649">
    <property type="entry name" value="Alkaline phosphatase-like"/>
    <property type="match status" value="1"/>
</dbReference>
<evidence type="ECO:0000313" key="2">
    <source>
        <dbReference type="Proteomes" id="UP001595937"/>
    </source>
</evidence>
<comment type="caution">
    <text evidence="1">The sequence shown here is derived from an EMBL/GenBank/DDBJ whole genome shotgun (WGS) entry which is preliminary data.</text>
</comment>
<reference evidence="2" key="1">
    <citation type="journal article" date="2019" name="Int. J. Syst. Evol. Microbiol.">
        <title>The Global Catalogue of Microorganisms (GCM) 10K type strain sequencing project: providing services to taxonomists for standard genome sequencing and annotation.</title>
        <authorList>
            <consortium name="The Broad Institute Genomics Platform"/>
            <consortium name="The Broad Institute Genome Sequencing Center for Infectious Disease"/>
            <person name="Wu L."/>
            <person name="Ma J."/>
        </authorList>
    </citation>
    <scope>NUCLEOTIDE SEQUENCE [LARGE SCALE GENOMIC DNA]</scope>
    <source>
        <strain evidence="2">CGMCC 1.16455</strain>
    </source>
</reference>